<accession>A0A9P9AVW7</accession>
<sequence>MFVSSKSLILPPLRTDTTKPEPFNVVSSMRGVIISSHACQSMSFGTQQGRDMYGGCLLIPATRTCGTGYGGYYGHVSDTYLAIEAASRHGSRQSVEVLSKAVGKERRQMSTFMQPSRDPTYGQAETTCLSDSEPQMQPLLLLLLFLQEFPQNDTKSNGMRPSRKNECRRLYTHSLPAELARKGRRSGRNTEQWRLSRRESAALFVR</sequence>
<dbReference type="EMBL" id="JAGPYM010000004">
    <property type="protein sequence ID" value="KAH6895135.1"/>
    <property type="molecule type" value="Genomic_DNA"/>
</dbReference>
<gene>
    <name evidence="1" type="ORF">B0T10DRAFT_207842</name>
</gene>
<proteinExistence type="predicted"/>
<keyword evidence="2" id="KW-1185">Reference proteome</keyword>
<dbReference type="AlphaFoldDB" id="A0A9P9AVW7"/>
<organism evidence="1 2">
    <name type="scientific">Thelonectria olida</name>
    <dbReference type="NCBI Taxonomy" id="1576542"/>
    <lineage>
        <taxon>Eukaryota</taxon>
        <taxon>Fungi</taxon>
        <taxon>Dikarya</taxon>
        <taxon>Ascomycota</taxon>
        <taxon>Pezizomycotina</taxon>
        <taxon>Sordariomycetes</taxon>
        <taxon>Hypocreomycetidae</taxon>
        <taxon>Hypocreales</taxon>
        <taxon>Nectriaceae</taxon>
        <taxon>Thelonectria</taxon>
    </lineage>
</organism>
<dbReference type="Proteomes" id="UP000777438">
    <property type="component" value="Unassembled WGS sequence"/>
</dbReference>
<evidence type="ECO:0000313" key="1">
    <source>
        <dbReference type="EMBL" id="KAH6895135.1"/>
    </source>
</evidence>
<comment type="caution">
    <text evidence="1">The sequence shown here is derived from an EMBL/GenBank/DDBJ whole genome shotgun (WGS) entry which is preliminary data.</text>
</comment>
<evidence type="ECO:0000313" key="2">
    <source>
        <dbReference type="Proteomes" id="UP000777438"/>
    </source>
</evidence>
<name>A0A9P9AVW7_9HYPO</name>
<reference evidence="1 2" key="1">
    <citation type="journal article" date="2021" name="Nat. Commun.">
        <title>Genetic determinants of endophytism in the Arabidopsis root mycobiome.</title>
        <authorList>
            <person name="Mesny F."/>
            <person name="Miyauchi S."/>
            <person name="Thiergart T."/>
            <person name="Pickel B."/>
            <person name="Atanasova L."/>
            <person name="Karlsson M."/>
            <person name="Huettel B."/>
            <person name="Barry K.W."/>
            <person name="Haridas S."/>
            <person name="Chen C."/>
            <person name="Bauer D."/>
            <person name="Andreopoulos W."/>
            <person name="Pangilinan J."/>
            <person name="LaButti K."/>
            <person name="Riley R."/>
            <person name="Lipzen A."/>
            <person name="Clum A."/>
            <person name="Drula E."/>
            <person name="Henrissat B."/>
            <person name="Kohler A."/>
            <person name="Grigoriev I.V."/>
            <person name="Martin F.M."/>
            <person name="Hacquard S."/>
        </authorList>
    </citation>
    <scope>NUCLEOTIDE SEQUENCE [LARGE SCALE GENOMIC DNA]</scope>
    <source>
        <strain evidence="1 2">MPI-CAGE-CH-0241</strain>
    </source>
</reference>
<protein>
    <submittedName>
        <fullName evidence="1">Uncharacterized protein</fullName>
    </submittedName>
</protein>